<comment type="catalytic activity">
    <reaction evidence="5">
        <text>adenylyl-molybdopterin + molybdate = Mo-molybdopterin + AMP + H(+)</text>
        <dbReference type="Rhea" id="RHEA:35047"/>
        <dbReference type="ChEBI" id="CHEBI:15378"/>
        <dbReference type="ChEBI" id="CHEBI:36264"/>
        <dbReference type="ChEBI" id="CHEBI:62727"/>
        <dbReference type="ChEBI" id="CHEBI:71302"/>
        <dbReference type="ChEBI" id="CHEBI:456215"/>
        <dbReference type="EC" id="2.10.1.1"/>
    </reaction>
</comment>
<dbReference type="NCBIfam" id="TIGR00177">
    <property type="entry name" value="molyb_syn"/>
    <property type="match status" value="1"/>
</dbReference>
<evidence type="ECO:0000256" key="3">
    <source>
        <dbReference type="ARBA" id="ARBA00010763"/>
    </source>
</evidence>
<dbReference type="Gene3D" id="2.170.190.11">
    <property type="entry name" value="Molybdopterin biosynthesis moea protein, domain 3"/>
    <property type="match status" value="1"/>
</dbReference>
<evidence type="ECO:0000313" key="8">
    <source>
        <dbReference type="EMBL" id="MEM5536714.1"/>
    </source>
</evidence>
<dbReference type="Proteomes" id="UP001449225">
    <property type="component" value="Unassembled WGS sequence"/>
</dbReference>
<dbReference type="SUPFAM" id="SSF63882">
    <property type="entry name" value="MoeA N-terminal region -like"/>
    <property type="match status" value="1"/>
</dbReference>
<keyword evidence="6" id="KW-0500">Molybdenum</keyword>
<comment type="pathway">
    <text evidence="2 6">Cofactor biosynthesis; molybdopterin biosynthesis.</text>
</comment>
<dbReference type="InterPro" id="IPR005110">
    <property type="entry name" value="MoeA_linker/N"/>
</dbReference>
<dbReference type="RefSeq" id="WP_342854433.1">
    <property type="nucleotide sequence ID" value="NZ_JBBMRA010000008.1"/>
</dbReference>
<evidence type="ECO:0000256" key="1">
    <source>
        <dbReference type="ARBA" id="ARBA00002901"/>
    </source>
</evidence>
<dbReference type="InterPro" id="IPR036688">
    <property type="entry name" value="MoeA_C_domain_IV_sf"/>
</dbReference>
<comment type="function">
    <text evidence="1 6">Catalyzes the insertion of molybdate into adenylated molybdopterin with the concomitant release of AMP.</text>
</comment>
<dbReference type="Pfam" id="PF03453">
    <property type="entry name" value="MoeA_N"/>
    <property type="match status" value="1"/>
</dbReference>
<dbReference type="Pfam" id="PF00994">
    <property type="entry name" value="MoCF_biosynth"/>
    <property type="match status" value="1"/>
</dbReference>
<evidence type="ECO:0000256" key="2">
    <source>
        <dbReference type="ARBA" id="ARBA00005046"/>
    </source>
</evidence>
<keyword evidence="4 6" id="KW-0501">Molybdenum cofactor biosynthesis</keyword>
<proteinExistence type="inferred from homology"/>
<dbReference type="SMART" id="SM00852">
    <property type="entry name" value="MoCF_biosynth"/>
    <property type="match status" value="1"/>
</dbReference>
<dbReference type="Pfam" id="PF03454">
    <property type="entry name" value="MoeA_C"/>
    <property type="match status" value="1"/>
</dbReference>
<dbReference type="InterPro" id="IPR038987">
    <property type="entry name" value="MoeA-like"/>
</dbReference>
<evidence type="ECO:0000256" key="4">
    <source>
        <dbReference type="ARBA" id="ARBA00023150"/>
    </source>
</evidence>
<evidence type="ECO:0000256" key="5">
    <source>
        <dbReference type="ARBA" id="ARBA00047317"/>
    </source>
</evidence>
<dbReference type="InterPro" id="IPR005111">
    <property type="entry name" value="MoeA_C_domain_IV"/>
</dbReference>
<accession>A0ABU9TSL2</accession>
<name>A0ABU9TSL2_9GAMM</name>
<feature type="domain" description="MoaB/Mog" evidence="7">
    <location>
        <begin position="184"/>
        <end position="321"/>
    </location>
</feature>
<dbReference type="CDD" id="cd00887">
    <property type="entry name" value="MoeA"/>
    <property type="match status" value="1"/>
</dbReference>
<comment type="similarity">
    <text evidence="3 6">Belongs to the MoeA family.</text>
</comment>
<dbReference type="NCBIfam" id="NF045515">
    <property type="entry name" value="Glp_gephyrin"/>
    <property type="match status" value="1"/>
</dbReference>
<dbReference type="Gene3D" id="3.40.980.10">
    <property type="entry name" value="MoaB/Mog-like domain"/>
    <property type="match status" value="1"/>
</dbReference>
<evidence type="ECO:0000256" key="6">
    <source>
        <dbReference type="RuleBase" id="RU365090"/>
    </source>
</evidence>
<evidence type="ECO:0000313" key="9">
    <source>
        <dbReference type="Proteomes" id="UP001449225"/>
    </source>
</evidence>
<dbReference type="InterPro" id="IPR036425">
    <property type="entry name" value="MoaB/Mog-like_dom_sf"/>
</dbReference>
<dbReference type="EMBL" id="JBBMRA010000008">
    <property type="protein sequence ID" value="MEM5536714.1"/>
    <property type="molecule type" value="Genomic_DNA"/>
</dbReference>
<gene>
    <name evidence="8" type="primary">glp</name>
    <name evidence="8" type="ORF">WNY58_09965</name>
</gene>
<dbReference type="SUPFAM" id="SSF63867">
    <property type="entry name" value="MoeA C-terminal domain-like"/>
    <property type="match status" value="1"/>
</dbReference>
<dbReference type="Gene3D" id="2.40.340.10">
    <property type="entry name" value="MoeA, C-terminal, domain IV"/>
    <property type="match status" value="1"/>
</dbReference>
<dbReference type="InterPro" id="IPR036135">
    <property type="entry name" value="MoeA_linker/N_sf"/>
</dbReference>
<keyword evidence="6" id="KW-0479">Metal-binding</keyword>
<comment type="caution">
    <text evidence="8">The sequence shown here is derived from an EMBL/GenBank/DDBJ whole genome shotgun (WGS) entry which is preliminary data.</text>
</comment>
<keyword evidence="6" id="KW-0460">Magnesium</keyword>
<dbReference type="SUPFAM" id="SSF53218">
    <property type="entry name" value="Molybdenum cofactor biosynthesis proteins"/>
    <property type="match status" value="1"/>
</dbReference>
<dbReference type="EC" id="2.10.1.1" evidence="6"/>
<organism evidence="8 9">
    <name type="scientific">Neptuniibacter pectenicola</name>
    <dbReference type="NCBI Taxonomy" id="1806669"/>
    <lineage>
        <taxon>Bacteria</taxon>
        <taxon>Pseudomonadati</taxon>
        <taxon>Pseudomonadota</taxon>
        <taxon>Gammaproteobacteria</taxon>
        <taxon>Oceanospirillales</taxon>
        <taxon>Oceanospirillaceae</taxon>
        <taxon>Neptuniibacter</taxon>
    </lineage>
</organism>
<dbReference type="PANTHER" id="PTHR10192:SF5">
    <property type="entry name" value="GEPHYRIN"/>
    <property type="match status" value="1"/>
</dbReference>
<dbReference type="PANTHER" id="PTHR10192">
    <property type="entry name" value="MOLYBDOPTERIN BIOSYNTHESIS PROTEIN"/>
    <property type="match status" value="1"/>
</dbReference>
<protein>
    <recommendedName>
        <fullName evidence="6">Molybdopterin molybdenumtransferase</fullName>
        <ecNumber evidence="6">2.10.1.1</ecNumber>
    </recommendedName>
</protein>
<dbReference type="Gene3D" id="3.90.105.10">
    <property type="entry name" value="Molybdopterin biosynthesis moea protein, domain 2"/>
    <property type="match status" value="1"/>
</dbReference>
<sequence length="405" mass="42300">MKSCDTQSDLIPVETALAHLVERSTPITGVETIPVAEALGRVLAESPVASVSVPPADNSGMDGYALNTSDLHKGETQLVISQRIPAGVAPQPLTPGSCARIFTGAEIPAGADTVVMQENVSLDGDLATFPDGVAAGDNIRRAGQDINAGDALLANGVRLQPADLGLLASVGLSEVSVYRRLKVAILSTGDELVEPGLPLAAGQIYNSNRYILTGLLQGLGMDVVDLGCVADTREATLAALEKASVEADAIVSTGGVSVGEEDHVKHCVEALGELDLWKIRIKPGKPVAYGRVKDTPFIGLPGNPTSTLITFCLFARPCLLGLQGATYQPSVVLPLPAGFERSRAIQRQEYLRVRFEGGALIPYSNQSSGVLASASWAHGLAVVPVNTQVRLGDPIGFIPFSELLT</sequence>
<reference evidence="8 9" key="1">
    <citation type="submission" date="2024-03" db="EMBL/GenBank/DDBJ databases">
        <title>Community enrichment and isolation of bacterial strains for fucoidan degradation.</title>
        <authorList>
            <person name="Sichert A."/>
        </authorList>
    </citation>
    <scope>NUCLEOTIDE SEQUENCE [LARGE SCALE GENOMIC DNA]</scope>
    <source>
        <strain evidence="8 9">AS76</strain>
    </source>
</reference>
<dbReference type="InterPro" id="IPR001453">
    <property type="entry name" value="MoaB/Mog_dom"/>
</dbReference>
<keyword evidence="6" id="KW-0808">Transferase</keyword>
<comment type="cofactor">
    <cofactor evidence="6">
        <name>Mg(2+)</name>
        <dbReference type="ChEBI" id="CHEBI:18420"/>
    </cofactor>
</comment>
<evidence type="ECO:0000259" key="7">
    <source>
        <dbReference type="SMART" id="SM00852"/>
    </source>
</evidence>
<keyword evidence="9" id="KW-1185">Reference proteome</keyword>